<dbReference type="PANTHER" id="PTHR15977:SF15">
    <property type="entry name" value="CILIA- AND FLAGELLA-ASSOCIATED PROTEIN 46"/>
    <property type="match status" value="1"/>
</dbReference>
<feature type="compositionally biased region" description="Acidic residues" evidence="1">
    <location>
        <begin position="1154"/>
        <end position="1165"/>
    </location>
</feature>
<comment type="caution">
    <text evidence="2">The sequence shown here is derived from an EMBL/GenBank/DDBJ whole genome shotgun (WGS) entry which is preliminary data.</text>
</comment>
<feature type="compositionally biased region" description="Basic and acidic residues" evidence="1">
    <location>
        <begin position="1179"/>
        <end position="1222"/>
    </location>
</feature>
<dbReference type="InterPro" id="IPR057466">
    <property type="entry name" value="CFAP46_TPR"/>
</dbReference>
<dbReference type="SUPFAM" id="SSF48452">
    <property type="entry name" value="TPR-like"/>
    <property type="match status" value="1"/>
</dbReference>
<reference evidence="2 3" key="1">
    <citation type="submission" date="2022-05" db="EMBL/GenBank/DDBJ databases">
        <authorList>
            <consortium name="Genoscope - CEA"/>
            <person name="William W."/>
        </authorList>
    </citation>
    <scope>NUCLEOTIDE SEQUENCE [LARGE SCALE GENOMIC DNA]</scope>
</reference>
<feature type="region of interest" description="Disordered" evidence="1">
    <location>
        <begin position="630"/>
        <end position="663"/>
    </location>
</feature>
<accession>A0ABN8M9X3</accession>
<dbReference type="InterPro" id="IPR011990">
    <property type="entry name" value="TPR-like_helical_dom_sf"/>
</dbReference>
<evidence type="ECO:0000313" key="2">
    <source>
        <dbReference type="EMBL" id="CAH3024603.1"/>
    </source>
</evidence>
<dbReference type="PANTHER" id="PTHR15977">
    <property type="entry name" value="CILIA- AND FLAGELLA-ASSOCIATED PROTEIN 46"/>
    <property type="match status" value="1"/>
</dbReference>
<feature type="region of interest" description="Disordered" evidence="1">
    <location>
        <begin position="1152"/>
        <end position="1222"/>
    </location>
</feature>
<feature type="compositionally biased region" description="Basic and acidic residues" evidence="1">
    <location>
        <begin position="640"/>
        <end position="652"/>
    </location>
</feature>
<evidence type="ECO:0000313" key="3">
    <source>
        <dbReference type="Proteomes" id="UP001159427"/>
    </source>
</evidence>
<keyword evidence="3" id="KW-1185">Reference proteome</keyword>
<dbReference type="EMBL" id="CALNXI010000310">
    <property type="protein sequence ID" value="CAH3024603.1"/>
    <property type="molecule type" value="Genomic_DNA"/>
</dbReference>
<protein>
    <recommendedName>
        <fullName evidence="4">Cilia- and flagella-associated protein 46</fullName>
    </recommendedName>
</protein>
<feature type="region of interest" description="Disordered" evidence="1">
    <location>
        <begin position="843"/>
        <end position="885"/>
    </location>
</feature>
<evidence type="ECO:0008006" key="4">
    <source>
        <dbReference type="Google" id="ProtNLM"/>
    </source>
</evidence>
<gene>
    <name evidence="2" type="ORF">PEVE_00023406</name>
</gene>
<sequence>MDSNIRKLIHAASQDDDLSALTEAHGKLRKERQSSDDKIDAVSSDLFVLCAETALKHGQLEVMEDCIKMFFHKTPPSNQFLCRAYLCQAQLNAPTSSKNPEQLDKAVEYLLKAINFAKKNPRYYFLVYNASVLYWQFCRPFLKPNYRQYLAKSLHQVVKALDDIDDKDYGWRAQLMIALIECHVDAGRKEDATQISIATLAFTKSNVPSLYTTVLGLQVRHRLIDLSKASKEARASNELYIFYKIQRLRTLIEADEKVDVDLELNKIYKSIVKGVDATDRASTAMSTSTSTSKASSPYVVGSNDRIPLLIELGRLCLEYNKHELAADCLENLKGGVKNSDTLLEIEFMKCELMVKSLGEKKENYSKSVVERRIQAIRKLEQYIMTAIRMGNPNVIQAGCVTMWNLCLPLLQANLRHHVRKPLTLAAQALEDIDSLLVLLRCQMHTELAKCEEAEDQLEYAVTHLRKALEMDDSGQYCDRLQTALTRLQLRATLYKTPERPEDLAAMIIEQARASDDASTVRMKRASLVRAGEALSPDAFMLVLDSESDTKDPSTTKGPPTALGRLAGRAKQFEKGVGKAAGHLKRLGDENDQERVRIWADLAKTARKQQVWDVARVAARFCLLYDDNRWSKKSSGSTSEKNVDGVVDREESSGTKSPVPGETGNKLDVTGMKLLYPEGMTPFSVEQDLLRTLAEVHFIFAEALVHLLKIEGVQLCDKPVPPEDTIKLRPKRYGDQLVNFDEIPEWVSYCEWISSLSNDVIHSFQRAAEIGVELKEPWLVCNAAVYLWNYTTHLLSQGRNKEVIPTYSPVLEAMKVTGHAGETVLLCQMCNAIAQGFMQPWIPALPPPTAPATPSKDKIDKPDKAKGRQSGKGGTKGGPSKGSLQTVAVDPEATPDLKQALEVLEYALNTTNGQETKNLVPVSTRHPLIISWVFCKQLLNQQIPKNLGHDDEDPHGQGPMCRALCAVEMLSLQNNGLPEFTGTCPSLAETVKLVDACQWSDSLVELQMWSRLSVLAFNAENHSLVLHCGQKAVAFAENDKCLAKRNPKKPDRLFQHKLVVEQEMLYYSSVVMGQSLMKNMQGKNEIRRDALVCFVNACRFGQKAGNYELVIAAARHYWNAIKPFIVEPIERELLREPMEAVLECIAAVAANEVGKEDEDDDEDAESSPEKKPSKKPISSKSDRDKKAKEKGGDKKKEKEKEKEKGKTGSEICFEKRSERHSLI</sequence>
<name>A0ABN8M9X3_9CNID</name>
<evidence type="ECO:0000256" key="1">
    <source>
        <dbReference type="SAM" id="MobiDB-lite"/>
    </source>
</evidence>
<organism evidence="2 3">
    <name type="scientific">Porites evermanni</name>
    <dbReference type="NCBI Taxonomy" id="104178"/>
    <lineage>
        <taxon>Eukaryota</taxon>
        <taxon>Metazoa</taxon>
        <taxon>Cnidaria</taxon>
        <taxon>Anthozoa</taxon>
        <taxon>Hexacorallia</taxon>
        <taxon>Scleractinia</taxon>
        <taxon>Fungiina</taxon>
        <taxon>Poritidae</taxon>
        <taxon>Porites</taxon>
    </lineage>
</organism>
<dbReference type="Pfam" id="PF25439">
    <property type="entry name" value="TPR_CFAP46_N"/>
    <property type="match status" value="1"/>
</dbReference>
<dbReference type="Proteomes" id="UP001159427">
    <property type="component" value="Unassembled WGS sequence"/>
</dbReference>
<feature type="compositionally biased region" description="Basic and acidic residues" evidence="1">
    <location>
        <begin position="854"/>
        <end position="865"/>
    </location>
</feature>
<proteinExistence type="predicted"/>
<feature type="compositionally biased region" description="Gly residues" evidence="1">
    <location>
        <begin position="869"/>
        <end position="879"/>
    </location>
</feature>
<dbReference type="InterPro" id="IPR039586">
    <property type="entry name" value="CFAP46"/>
</dbReference>